<evidence type="ECO:0000256" key="2">
    <source>
        <dbReference type="ARBA" id="ARBA00023163"/>
    </source>
</evidence>
<keyword evidence="5" id="KW-1185">Reference proteome</keyword>
<dbReference type="Proteomes" id="UP000887575">
    <property type="component" value="Unassembled WGS sequence"/>
</dbReference>
<dbReference type="WBParaSite" id="MBELARI_LOCUS16696">
    <property type="protein sequence ID" value="MBELARI_LOCUS16696"/>
    <property type="gene ID" value="MBELARI_LOCUS16696"/>
</dbReference>
<dbReference type="PANTHER" id="PTHR47630:SF5">
    <property type="entry name" value="NR LBD DOMAIN-CONTAINING PROTEIN"/>
    <property type="match status" value="1"/>
</dbReference>
<dbReference type="InterPro" id="IPR000536">
    <property type="entry name" value="Nucl_hrmn_rcpt_lig-bd"/>
</dbReference>
<keyword evidence="1" id="KW-0805">Transcription regulation</keyword>
<keyword evidence="3" id="KW-0675">Receptor</keyword>
<sequence>MLHFEDAKETYSYQFDCGMNVVIPLMKRTQMGDEEYVLIKNIVLFSSDLDYKENSVEIIRKAFKKYANILLEHLKSRYNDENQVIATFNDLMMIPRCMQSLGEKMNRHYSSLVLTNCGNVRGSLSEEIFWRL</sequence>
<dbReference type="PROSITE" id="PS51843">
    <property type="entry name" value="NR_LBD"/>
    <property type="match status" value="1"/>
</dbReference>
<dbReference type="Pfam" id="PF00104">
    <property type="entry name" value="Hormone_recep"/>
    <property type="match status" value="1"/>
</dbReference>
<dbReference type="AlphaFoldDB" id="A0AAF3ES87"/>
<proteinExistence type="predicted"/>
<dbReference type="PANTHER" id="PTHR47630">
    <property type="entry name" value="NUCLEAR HORMONE RECEPTOR FAMILY-RELATED-RELATED"/>
    <property type="match status" value="1"/>
</dbReference>
<feature type="domain" description="NR LBD" evidence="4">
    <location>
        <begin position="1"/>
        <end position="131"/>
    </location>
</feature>
<evidence type="ECO:0000313" key="5">
    <source>
        <dbReference type="Proteomes" id="UP000887575"/>
    </source>
</evidence>
<evidence type="ECO:0000259" key="4">
    <source>
        <dbReference type="PROSITE" id="PS51843"/>
    </source>
</evidence>
<dbReference type="Gene3D" id="1.10.565.10">
    <property type="entry name" value="Retinoid X Receptor"/>
    <property type="match status" value="1"/>
</dbReference>
<keyword evidence="2" id="KW-0804">Transcription</keyword>
<reference evidence="6" key="1">
    <citation type="submission" date="2024-02" db="UniProtKB">
        <authorList>
            <consortium name="WormBaseParasite"/>
        </authorList>
    </citation>
    <scope>IDENTIFICATION</scope>
</reference>
<evidence type="ECO:0000313" key="6">
    <source>
        <dbReference type="WBParaSite" id="MBELARI_LOCUS16696"/>
    </source>
</evidence>
<dbReference type="SUPFAM" id="SSF48508">
    <property type="entry name" value="Nuclear receptor ligand-binding domain"/>
    <property type="match status" value="1"/>
</dbReference>
<organism evidence="5 6">
    <name type="scientific">Mesorhabditis belari</name>
    <dbReference type="NCBI Taxonomy" id="2138241"/>
    <lineage>
        <taxon>Eukaryota</taxon>
        <taxon>Metazoa</taxon>
        <taxon>Ecdysozoa</taxon>
        <taxon>Nematoda</taxon>
        <taxon>Chromadorea</taxon>
        <taxon>Rhabditida</taxon>
        <taxon>Rhabditina</taxon>
        <taxon>Rhabditomorpha</taxon>
        <taxon>Rhabditoidea</taxon>
        <taxon>Rhabditidae</taxon>
        <taxon>Mesorhabditinae</taxon>
        <taxon>Mesorhabditis</taxon>
    </lineage>
</organism>
<evidence type="ECO:0000256" key="3">
    <source>
        <dbReference type="ARBA" id="ARBA00023170"/>
    </source>
</evidence>
<protein>
    <recommendedName>
        <fullName evidence="4">NR LBD domain-containing protein</fullName>
    </recommendedName>
</protein>
<name>A0AAF3ES87_9BILA</name>
<dbReference type="InterPro" id="IPR035500">
    <property type="entry name" value="NHR-like_dom_sf"/>
</dbReference>
<accession>A0AAF3ES87</accession>
<evidence type="ECO:0000256" key="1">
    <source>
        <dbReference type="ARBA" id="ARBA00023015"/>
    </source>
</evidence>
<dbReference type="InterPro" id="IPR052499">
    <property type="entry name" value="C.elegans_NHRs"/>
</dbReference>